<organism evidence="3 4">
    <name type="scientific">Meloidogyne enterolobii</name>
    <name type="common">Root-knot nematode worm</name>
    <name type="synonym">Meloidogyne mayaguensis</name>
    <dbReference type="NCBI Taxonomy" id="390850"/>
    <lineage>
        <taxon>Eukaryota</taxon>
        <taxon>Metazoa</taxon>
        <taxon>Ecdysozoa</taxon>
        <taxon>Nematoda</taxon>
        <taxon>Chromadorea</taxon>
        <taxon>Rhabditida</taxon>
        <taxon>Tylenchina</taxon>
        <taxon>Tylenchomorpha</taxon>
        <taxon>Tylenchoidea</taxon>
        <taxon>Meloidogynidae</taxon>
        <taxon>Meloidogyninae</taxon>
        <taxon>Meloidogyne</taxon>
    </lineage>
</organism>
<dbReference type="Gene3D" id="3.40.50.1820">
    <property type="entry name" value="alpha/beta hydrolase"/>
    <property type="match status" value="1"/>
</dbReference>
<dbReference type="EMBL" id="CAJEWN010003755">
    <property type="protein sequence ID" value="CAD2208518.1"/>
    <property type="molecule type" value="Genomic_DNA"/>
</dbReference>
<evidence type="ECO:0000313" key="3">
    <source>
        <dbReference type="EMBL" id="CAD2208518.1"/>
    </source>
</evidence>
<dbReference type="InterPro" id="IPR002018">
    <property type="entry name" value="CarbesteraseB"/>
</dbReference>
<evidence type="ECO:0000259" key="2">
    <source>
        <dbReference type="Pfam" id="PF00135"/>
    </source>
</evidence>
<dbReference type="Proteomes" id="UP000580250">
    <property type="component" value="Unassembled WGS sequence"/>
</dbReference>
<protein>
    <recommendedName>
        <fullName evidence="2">Carboxylesterase type B domain-containing protein</fullName>
    </recommendedName>
</protein>
<gene>
    <name evidence="3" type="ORF">MENT_LOCUS62572</name>
</gene>
<comment type="similarity">
    <text evidence="1">Belongs to the type-B carboxylesterase/lipase family.</text>
</comment>
<evidence type="ECO:0000313" key="4">
    <source>
        <dbReference type="Proteomes" id="UP000580250"/>
    </source>
</evidence>
<dbReference type="OrthoDB" id="6846267at2759"/>
<name>A0A6V7YAB9_MELEN</name>
<sequence>MSGTFFSEWSVSNRVVFETEKMAKFAACDNTLDDSKELKKCLKGKTVEELMDAVERMGSARMEPNSLLFTPRIDADFFPKDVKTLLQNAPIKRNFIGVADTEALTFILLLDKENSMDGGINIIAPKKLFVNENEGKEVQQKIIDFYLSDSGKVDGKDKKEEALYFLRKYLDINTDLMFIVPMLQEVHYKFEKGWPVFMYMIDYYNKNYHCVELPPLFNITACPFLIEDFSEEDLEFEKVLLTSVVNFVTTGNPSISTLKWHNLNTKNPLQFARLNPTNPKMESALYPEKLQFWQKLTENYSFDLIRGLNKETLKSKDEL</sequence>
<proteinExistence type="inferred from homology"/>
<dbReference type="PANTHER" id="PTHR43903">
    <property type="entry name" value="NEUROLIGIN"/>
    <property type="match status" value="1"/>
</dbReference>
<reference evidence="3 4" key="1">
    <citation type="submission" date="2020-08" db="EMBL/GenBank/DDBJ databases">
        <authorList>
            <person name="Koutsovoulos G."/>
            <person name="Danchin GJ E."/>
        </authorList>
    </citation>
    <scope>NUCLEOTIDE SEQUENCE [LARGE SCALE GENOMIC DNA]</scope>
</reference>
<accession>A0A6V7YAB9</accession>
<feature type="domain" description="Carboxylesterase type B" evidence="2">
    <location>
        <begin position="1"/>
        <end position="293"/>
    </location>
</feature>
<comment type="caution">
    <text evidence="3">The sequence shown here is derived from an EMBL/GenBank/DDBJ whole genome shotgun (WGS) entry which is preliminary data.</text>
</comment>
<dbReference type="SUPFAM" id="SSF53474">
    <property type="entry name" value="alpha/beta-Hydrolases"/>
    <property type="match status" value="1"/>
</dbReference>
<dbReference type="Pfam" id="PF00135">
    <property type="entry name" value="COesterase"/>
    <property type="match status" value="1"/>
</dbReference>
<dbReference type="AlphaFoldDB" id="A0A6V7YAB9"/>
<dbReference type="InterPro" id="IPR029058">
    <property type="entry name" value="AB_hydrolase_fold"/>
</dbReference>
<evidence type="ECO:0000256" key="1">
    <source>
        <dbReference type="ARBA" id="ARBA00005964"/>
    </source>
</evidence>
<dbReference type="InterPro" id="IPR051093">
    <property type="entry name" value="Neuroligin/BSAL"/>
</dbReference>